<dbReference type="InterPro" id="IPR024072">
    <property type="entry name" value="DHFR-like_dom_sf"/>
</dbReference>
<dbReference type="PANTHER" id="PTHR38011:SF11">
    <property type="entry name" value="2,5-DIAMINO-6-RIBOSYLAMINO-4(3H)-PYRIMIDINONE 5'-PHOSPHATE REDUCTASE"/>
    <property type="match status" value="1"/>
</dbReference>
<dbReference type="InterPro" id="IPR002734">
    <property type="entry name" value="RibDG_C"/>
</dbReference>
<evidence type="ECO:0000313" key="2">
    <source>
        <dbReference type="EMBL" id="PPJ31450.1"/>
    </source>
</evidence>
<gene>
    <name evidence="2" type="ORF">C5F51_07045</name>
</gene>
<dbReference type="GO" id="GO:0008703">
    <property type="term" value="F:5-amino-6-(5-phosphoribosylamino)uracil reductase activity"/>
    <property type="evidence" value="ECO:0007669"/>
    <property type="project" value="InterPro"/>
</dbReference>
<dbReference type="SUPFAM" id="SSF53597">
    <property type="entry name" value="Dihydrofolate reductase-like"/>
    <property type="match status" value="1"/>
</dbReference>
<dbReference type="Pfam" id="PF01872">
    <property type="entry name" value="RibD_C"/>
    <property type="match status" value="1"/>
</dbReference>
<keyword evidence="3" id="KW-1185">Reference proteome</keyword>
<name>A0A2S6ACG4_9NOCA</name>
<accession>A0A2S6ACG4</accession>
<dbReference type="Gene3D" id="3.40.430.10">
    <property type="entry name" value="Dihydrofolate Reductase, subunit A"/>
    <property type="match status" value="1"/>
</dbReference>
<dbReference type="Proteomes" id="UP000238356">
    <property type="component" value="Unassembled WGS sequence"/>
</dbReference>
<dbReference type="InterPro" id="IPR050765">
    <property type="entry name" value="Riboflavin_Biosynth_HTPR"/>
</dbReference>
<evidence type="ECO:0000313" key="3">
    <source>
        <dbReference type="Proteomes" id="UP000238356"/>
    </source>
</evidence>
<proteinExistence type="predicted"/>
<dbReference type="EMBL" id="PSZD01000003">
    <property type="protein sequence ID" value="PPJ31450.1"/>
    <property type="molecule type" value="Genomic_DNA"/>
</dbReference>
<protein>
    <submittedName>
        <fullName evidence="2">Dihydrofolate reductase</fullName>
    </submittedName>
</protein>
<dbReference type="PANTHER" id="PTHR38011">
    <property type="entry name" value="DIHYDROFOLATE REDUCTASE FAMILY PROTEIN (AFU_ORTHOLOGUE AFUA_8G06820)"/>
    <property type="match status" value="1"/>
</dbReference>
<dbReference type="AlphaFoldDB" id="A0A2S6ACG4"/>
<feature type="domain" description="Bacterial bifunctional deaminase-reductase C-terminal" evidence="1">
    <location>
        <begin position="2"/>
        <end position="181"/>
    </location>
</feature>
<sequence length="191" mass="20795">MRKLIAAMKISVDGKYEGAQGYADWVHGWSDDYGLTPQIDACVLGGRMYDGYEPYWTAIGDDPGKPLPETGSAPTPGELEWAEFARRTPHYVVSATRSATAWANTRFLRGLDEVAALKTQPGQDIYLMGGAALTAAALDAGLVDELRLIVYPLIAGNGPALFASANVRHRLELRKFEQLPDGRSSYVYDIG</sequence>
<organism evidence="2 3">
    <name type="scientific">Nocardia nova</name>
    <dbReference type="NCBI Taxonomy" id="37330"/>
    <lineage>
        <taxon>Bacteria</taxon>
        <taxon>Bacillati</taxon>
        <taxon>Actinomycetota</taxon>
        <taxon>Actinomycetes</taxon>
        <taxon>Mycobacteriales</taxon>
        <taxon>Nocardiaceae</taxon>
        <taxon>Nocardia</taxon>
    </lineage>
</organism>
<dbReference type="RefSeq" id="WP_104362823.1">
    <property type="nucleotide sequence ID" value="NZ_PSZB01000001.1"/>
</dbReference>
<dbReference type="GO" id="GO:0009231">
    <property type="term" value="P:riboflavin biosynthetic process"/>
    <property type="evidence" value="ECO:0007669"/>
    <property type="project" value="InterPro"/>
</dbReference>
<evidence type="ECO:0000259" key="1">
    <source>
        <dbReference type="Pfam" id="PF01872"/>
    </source>
</evidence>
<reference evidence="2 3" key="1">
    <citation type="submission" date="2018-02" db="EMBL/GenBank/DDBJ databases">
        <title>8 Nocardia nova and 1 Nocardia cyriacigeorgica strain used for evolution to TMP-SMX.</title>
        <authorList>
            <person name="Mehta H."/>
            <person name="Weng J."/>
            <person name="Shamoo Y."/>
        </authorList>
    </citation>
    <scope>NUCLEOTIDE SEQUENCE [LARGE SCALE GENOMIC DNA]</scope>
    <source>
        <strain evidence="2 3">BAA2227</strain>
    </source>
</reference>
<comment type="caution">
    <text evidence="2">The sequence shown here is derived from an EMBL/GenBank/DDBJ whole genome shotgun (WGS) entry which is preliminary data.</text>
</comment>